<dbReference type="PANTHER" id="PTHR21310:SF15">
    <property type="entry name" value="AMINOGLYCOSIDE PHOSPHOTRANSFERASE DOMAIN-CONTAINING PROTEIN"/>
    <property type="match status" value="1"/>
</dbReference>
<dbReference type="Gene3D" id="3.90.1200.10">
    <property type="match status" value="1"/>
</dbReference>
<keyword evidence="2" id="KW-0418">Kinase</keyword>
<protein>
    <submittedName>
        <fullName evidence="2">Protein kinase-like domain protein</fullName>
    </submittedName>
</protein>
<feature type="domain" description="Aminoglycoside phosphotransferase" evidence="1">
    <location>
        <begin position="44"/>
        <end position="251"/>
    </location>
</feature>
<reference evidence="2 3" key="1">
    <citation type="journal article" date="2014" name="Proc. Natl. Acad. Sci. U.S.A.">
        <title>Trajectory and genomic determinants of fungal-pathogen speciation and host adaptation.</title>
        <authorList>
            <person name="Hu X."/>
            <person name="Xiao G."/>
            <person name="Zheng P."/>
            <person name="Shang Y."/>
            <person name="Su Y."/>
            <person name="Zhang X."/>
            <person name="Liu X."/>
            <person name="Zhan S."/>
            <person name="St Leger R.J."/>
            <person name="Wang C."/>
        </authorList>
    </citation>
    <scope>NUCLEOTIDE SEQUENCE [LARGE SCALE GENOMIC DNA]</scope>
    <source>
        <strain evidence="2 3">ARSEF 1941</strain>
    </source>
</reference>
<dbReference type="SUPFAM" id="SSF56112">
    <property type="entry name" value="Protein kinase-like (PK-like)"/>
    <property type="match status" value="1"/>
</dbReference>
<evidence type="ECO:0000259" key="1">
    <source>
        <dbReference type="Pfam" id="PF01636"/>
    </source>
</evidence>
<dbReference type="Proteomes" id="UP000030816">
    <property type="component" value="Unassembled WGS sequence"/>
</dbReference>
<sequence length="290" mass="33666">MSSAQVPCAACSWTTERQDSCGYQSNVKIFYAVGDRATWEVGSQRIVKDRSSHPPNSEAENLRFVRVNTTIPVPVVVDDWNDRGRHFLITERIPGTPLSEVWPNLSESDKDGYAKQTVEYLHQLRTLCSTRIQSINEQPVYSAFLFRDGYGIPHGPLTSDEHLWYEMAKALKNAPQDLQDLLRRRMPSAQPYTFTHGDLTSKNIIVQNGSVTGIVDWESSGYFPAWWEFVSTAIVDSEDDRSWKERLREHMEDWNEGLQFWRCYYNLSRWPSVDEKLLQWLQRPGEREQV</sequence>
<accession>A0A0B2WY73</accession>
<organism evidence="2 3">
    <name type="scientific">Metarhizium album (strain ARSEF 1941)</name>
    <dbReference type="NCBI Taxonomy" id="1081103"/>
    <lineage>
        <taxon>Eukaryota</taxon>
        <taxon>Fungi</taxon>
        <taxon>Dikarya</taxon>
        <taxon>Ascomycota</taxon>
        <taxon>Pezizomycotina</taxon>
        <taxon>Sordariomycetes</taxon>
        <taxon>Hypocreomycetidae</taxon>
        <taxon>Hypocreales</taxon>
        <taxon>Clavicipitaceae</taxon>
        <taxon>Metarhizium</taxon>
    </lineage>
</organism>
<evidence type="ECO:0000313" key="3">
    <source>
        <dbReference type="Proteomes" id="UP000030816"/>
    </source>
</evidence>
<name>A0A0B2WY73_METAS</name>
<keyword evidence="2" id="KW-0808">Transferase</keyword>
<dbReference type="GO" id="GO:0016301">
    <property type="term" value="F:kinase activity"/>
    <property type="evidence" value="ECO:0007669"/>
    <property type="project" value="UniProtKB-KW"/>
</dbReference>
<dbReference type="OrthoDB" id="8300194at2759"/>
<evidence type="ECO:0000313" key="2">
    <source>
        <dbReference type="EMBL" id="KHN99008.1"/>
    </source>
</evidence>
<dbReference type="EMBL" id="AZHE01000006">
    <property type="protein sequence ID" value="KHN99008.1"/>
    <property type="molecule type" value="Genomic_DNA"/>
</dbReference>
<dbReference type="Pfam" id="PF01636">
    <property type="entry name" value="APH"/>
    <property type="match status" value="1"/>
</dbReference>
<comment type="caution">
    <text evidence="2">The sequence shown here is derived from an EMBL/GenBank/DDBJ whole genome shotgun (WGS) entry which is preliminary data.</text>
</comment>
<dbReference type="HOGENOM" id="CLU_021768_6_1_1"/>
<keyword evidence="3" id="KW-1185">Reference proteome</keyword>
<dbReference type="InterPro" id="IPR011009">
    <property type="entry name" value="Kinase-like_dom_sf"/>
</dbReference>
<proteinExistence type="predicted"/>
<dbReference type="RefSeq" id="XP_040680074.1">
    <property type="nucleotide sequence ID" value="XM_040822269.1"/>
</dbReference>
<dbReference type="InterPro" id="IPR002575">
    <property type="entry name" value="Aminoglycoside_PTrfase"/>
</dbReference>
<dbReference type="AlphaFoldDB" id="A0A0B2WY73"/>
<dbReference type="GeneID" id="63737925"/>
<dbReference type="CDD" id="cd05120">
    <property type="entry name" value="APH_ChoK_like"/>
    <property type="match status" value="1"/>
</dbReference>
<dbReference type="PANTHER" id="PTHR21310">
    <property type="entry name" value="AMINOGLYCOSIDE PHOSPHOTRANSFERASE-RELATED-RELATED"/>
    <property type="match status" value="1"/>
</dbReference>
<gene>
    <name evidence="2" type="ORF">MAM_03470</name>
</gene>
<dbReference type="InterPro" id="IPR051678">
    <property type="entry name" value="AGP_Transferase"/>
</dbReference>